<dbReference type="PANTHER" id="PTHR30273:SF2">
    <property type="entry name" value="PROTEIN FECR"/>
    <property type="match status" value="1"/>
</dbReference>
<organism evidence="3 4">
    <name type="scientific">Lysobacter antibioticus</name>
    <dbReference type="NCBI Taxonomy" id="84531"/>
    <lineage>
        <taxon>Bacteria</taxon>
        <taxon>Pseudomonadati</taxon>
        <taxon>Pseudomonadota</taxon>
        <taxon>Gammaproteobacteria</taxon>
        <taxon>Lysobacterales</taxon>
        <taxon>Lysobacteraceae</taxon>
        <taxon>Lysobacter</taxon>
    </lineage>
</organism>
<evidence type="ECO:0000259" key="1">
    <source>
        <dbReference type="Pfam" id="PF04773"/>
    </source>
</evidence>
<dbReference type="KEGG" id="lab:LA76x_4334"/>
<reference evidence="3 4" key="1">
    <citation type="journal article" date="2015" name="BMC Genomics">
        <title>Comparative genomics and metabolic profiling of the genus Lysobacter.</title>
        <authorList>
            <person name="de Bruijn I."/>
            <person name="Cheng X."/>
            <person name="de Jager V."/>
            <person name="Exposito R.G."/>
            <person name="Watrous J."/>
            <person name="Patel N."/>
            <person name="Postma J."/>
            <person name="Dorrestein P.C."/>
            <person name="Kobayashi D."/>
            <person name="Raaijmakers J.M."/>
        </authorList>
    </citation>
    <scope>NUCLEOTIDE SEQUENCE [LARGE SCALE GENOMIC DNA]</scope>
    <source>
        <strain evidence="3 4">76</strain>
    </source>
</reference>
<evidence type="ECO:0000259" key="2">
    <source>
        <dbReference type="Pfam" id="PF16220"/>
    </source>
</evidence>
<dbReference type="Proteomes" id="UP000060787">
    <property type="component" value="Chromosome"/>
</dbReference>
<dbReference type="EMBL" id="CP011129">
    <property type="protein sequence ID" value="ALN82445.1"/>
    <property type="molecule type" value="Genomic_DNA"/>
</dbReference>
<name>A0A0S2FFY1_LYSAN</name>
<dbReference type="PIRSF" id="PIRSF018266">
    <property type="entry name" value="FecR"/>
    <property type="match status" value="1"/>
</dbReference>
<accession>A0A0S2FFY1</accession>
<dbReference type="RefSeq" id="WP_057919175.1">
    <property type="nucleotide sequence ID" value="NZ_CP011129.1"/>
</dbReference>
<dbReference type="Pfam" id="PF16220">
    <property type="entry name" value="DUF4880"/>
    <property type="match status" value="1"/>
</dbReference>
<gene>
    <name evidence="3" type="ORF">LA76x_4334</name>
</gene>
<protein>
    <submittedName>
        <fullName evidence="3">FecR family protein</fullName>
    </submittedName>
</protein>
<dbReference type="PATRIC" id="fig|84531.8.peg.4333"/>
<sequence>MDPNTALSGEGRAEAWVARLASPECTAQERAEFDRWLDESPQHVDEYVRAERTHQLAAALANDEMLQAAARIAWRATGREAARSRWWAPTALAASLLVATVVGVTWLRTAPAPVADERHATAIGEQRSLRLADGTRVLLDTDSAIVARFSERGREVVLDRGRVRFEVAADPARPFLVKAGRGEIRDIGTTFQVEKTDAVVSVGLIEGSVIVSGGVAQASSTLQPGQQLSYDDSGRLGAAEPMDIKAAQAWPAGNLVFKNRRLDALLLEMNRYSATKLRLAEPGLGAIPVSGVFHIGDQASLLEVLERGWSLKGEPNDDGDIVLRRKSG</sequence>
<dbReference type="PANTHER" id="PTHR30273">
    <property type="entry name" value="PERIPLASMIC SIGNAL SENSOR AND SIGMA FACTOR ACTIVATOR FECR-RELATED"/>
    <property type="match status" value="1"/>
</dbReference>
<dbReference type="GO" id="GO:0016989">
    <property type="term" value="F:sigma factor antagonist activity"/>
    <property type="evidence" value="ECO:0007669"/>
    <property type="project" value="TreeGrafter"/>
</dbReference>
<evidence type="ECO:0000313" key="4">
    <source>
        <dbReference type="Proteomes" id="UP000060787"/>
    </source>
</evidence>
<dbReference type="eggNOG" id="COG3712">
    <property type="taxonomic scope" value="Bacteria"/>
</dbReference>
<dbReference type="InterPro" id="IPR006860">
    <property type="entry name" value="FecR"/>
</dbReference>
<dbReference type="InterPro" id="IPR012373">
    <property type="entry name" value="Ferrdict_sens_TM"/>
</dbReference>
<dbReference type="STRING" id="84531.LA76x_4334"/>
<feature type="domain" description="FecR N-terminal" evidence="2">
    <location>
        <begin position="13"/>
        <end position="52"/>
    </location>
</feature>
<dbReference type="Gene3D" id="2.60.120.1440">
    <property type="match status" value="1"/>
</dbReference>
<feature type="domain" description="FecR protein" evidence="1">
    <location>
        <begin position="118"/>
        <end position="209"/>
    </location>
</feature>
<proteinExistence type="predicted"/>
<dbReference type="InterPro" id="IPR032623">
    <property type="entry name" value="FecR_N"/>
</dbReference>
<dbReference type="AlphaFoldDB" id="A0A0S2FFY1"/>
<keyword evidence="4" id="KW-1185">Reference proteome</keyword>
<evidence type="ECO:0000313" key="3">
    <source>
        <dbReference type="EMBL" id="ALN82445.1"/>
    </source>
</evidence>
<dbReference type="Pfam" id="PF04773">
    <property type="entry name" value="FecR"/>
    <property type="match status" value="1"/>
</dbReference>